<reference evidence="5" key="1">
    <citation type="submission" date="2018-02" db="EMBL/GenBank/DDBJ databases">
        <authorList>
            <person name="Hausmann B."/>
        </authorList>
    </citation>
    <scope>NUCLEOTIDE SEQUENCE [LARGE SCALE GENOMIC DNA]</scope>
    <source>
        <strain evidence="5">Peat soil MAG SbA5</strain>
    </source>
</reference>
<evidence type="ECO:0000256" key="2">
    <source>
        <dbReference type="ARBA" id="ARBA00022729"/>
    </source>
</evidence>
<sequence length="246" mass="26640">MSPSAMLKPRRQEARHAGTSKELLIRMKRLTLFVPLLAAVSIIPAAAQGTSSSSTQRPAATATATPAKVAVIAFQAAVTQTNEFQRAFGDLQKKYDPRRQQIKALSDEIDTLTKQLQADDAKLTDDEKVARSRAIDEKKRQLDRDTQDAQSDFQSDMQDLMNRVAGKVGAVMTDYAEKHGFTLVLDASDQQSPTVLYAVDTTNITKQIIDAYNEKSGIPPPPAQGANQPSSGPAVDAPQPQAAPTH</sequence>
<dbReference type="Proteomes" id="UP000239735">
    <property type="component" value="Unassembled WGS sequence"/>
</dbReference>
<feature type="compositionally biased region" description="Low complexity" evidence="3">
    <location>
        <begin position="233"/>
        <end position="246"/>
    </location>
</feature>
<dbReference type="Pfam" id="PF03938">
    <property type="entry name" value="OmpH"/>
    <property type="match status" value="1"/>
</dbReference>
<dbReference type="Gene3D" id="3.30.910.20">
    <property type="entry name" value="Skp domain"/>
    <property type="match status" value="1"/>
</dbReference>
<dbReference type="PANTHER" id="PTHR35089">
    <property type="entry name" value="CHAPERONE PROTEIN SKP"/>
    <property type="match status" value="1"/>
</dbReference>
<name>A0A2N9M5X3_9BACT</name>
<evidence type="ECO:0000313" key="4">
    <source>
        <dbReference type="EMBL" id="SPE30889.1"/>
    </source>
</evidence>
<evidence type="ECO:0000313" key="5">
    <source>
        <dbReference type="Proteomes" id="UP000239735"/>
    </source>
</evidence>
<dbReference type="PANTHER" id="PTHR35089:SF1">
    <property type="entry name" value="CHAPERONE PROTEIN SKP"/>
    <property type="match status" value="1"/>
</dbReference>
<dbReference type="OrthoDB" id="121586at2"/>
<gene>
    <name evidence="4" type="ORF">SBA5_800007</name>
</gene>
<dbReference type="GO" id="GO:0051082">
    <property type="term" value="F:unfolded protein binding"/>
    <property type="evidence" value="ECO:0007669"/>
    <property type="project" value="InterPro"/>
</dbReference>
<evidence type="ECO:0000256" key="1">
    <source>
        <dbReference type="ARBA" id="ARBA00009091"/>
    </source>
</evidence>
<dbReference type="GO" id="GO:0050821">
    <property type="term" value="P:protein stabilization"/>
    <property type="evidence" value="ECO:0007669"/>
    <property type="project" value="TreeGrafter"/>
</dbReference>
<accession>A0A2N9M5X3</accession>
<evidence type="ECO:0000256" key="3">
    <source>
        <dbReference type="SAM" id="MobiDB-lite"/>
    </source>
</evidence>
<dbReference type="InterPro" id="IPR005632">
    <property type="entry name" value="Chaperone_Skp"/>
</dbReference>
<organism evidence="4 5">
    <name type="scientific">Candidatus Sulfuritelmatomonas gaucii</name>
    <dbReference type="NCBI Taxonomy" id="2043161"/>
    <lineage>
        <taxon>Bacteria</taxon>
        <taxon>Pseudomonadati</taxon>
        <taxon>Acidobacteriota</taxon>
        <taxon>Terriglobia</taxon>
        <taxon>Terriglobales</taxon>
        <taxon>Acidobacteriaceae</taxon>
        <taxon>Candidatus Sulfuritelmatomonas</taxon>
    </lineage>
</organism>
<feature type="compositionally biased region" description="Basic and acidic residues" evidence="3">
    <location>
        <begin position="130"/>
        <end position="147"/>
    </location>
</feature>
<dbReference type="AlphaFoldDB" id="A0A2N9M5X3"/>
<proteinExistence type="inferred from homology"/>
<dbReference type="SUPFAM" id="SSF111384">
    <property type="entry name" value="OmpH-like"/>
    <property type="match status" value="1"/>
</dbReference>
<feature type="region of interest" description="Disordered" evidence="3">
    <location>
        <begin position="213"/>
        <end position="246"/>
    </location>
</feature>
<dbReference type="InterPro" id="IPR024930">
    <property type="entry name" value="Skp_dom_sf"/>
</dbReference>
<dbReference type="EMBL" id="OKRB01000142">
    <property type="protein sequence ID" value="SPE30889.1"/>
    <property type="molecule type" value="Genomic_DNA"/>
</dbReference>
<keyword evidence="2" id="KW-0732">Signal</keyword>
<dbReference type="GO" id="GO:0005829">
    <property type="term" value="C:cytosol"/>
    <property type="evidence" value="ECO:0007669"/>
    <property type="project" value="TreeGrafter"/>
</dbReference>
<protein>
    <submittedName>
        <fullName evidence="4">Outer membrane protein</fullName>
    </submittedName>
</protein>
<dbReference type="SMART" id="SM00935">
    <property type="entry name" value="OmpH"/>
    <property type="match status" value="1"/>
</dbReference>
<feature type="region of interest" description="Disordered" evidence="3">
    <location>
        <begin position="130"/>
        <end position="153"/>
    </location>
</feature>
<comment type="similarity">
    <text evidence="1">Belongs to the Skp family.</text>
</comment>